<dbReference type="InterPro" id="IPR036788">
    <property type="entry name" value="T_IF-3_C_sf"/>
</dbReference>
<evidence type="ECO:0000256" key="5">
    <source>
        <dbReference type="NCBIfam" id="TIGR00168"/>
    </source>
</evidence>
<keyword evidence="3 4" id="KW-0648">Protein biosynthesis</keyword>
<sequence>MAINKDLRINDEIRAREVRLVGDDGEQLGIVSLRDALAMAQERRVDLVEVSPTARPPVCRLMDYGKFKYEQAKRDRESRKKQKVVSVKELKMRPTIEDHDFEVKVRSAQRFLSEGDKVKCTMIFRGREIVHASLGQETLKKLAERVVDVAVVERPPRVEGRAMIMILAPKKGV</sequence>
<comment type="function">
    <text evidence="4 6">IF-3 binds to the 30S ribosomal subunit and shifts the equilibrium between 70S ribosomes and their 50S and 30S subunits in favor of the free subunits, thus enhancing the availability of 30S subunits on which protein synthesis initiation begins.</text>
</comment>
<dbReference type="GO" id="GO:0003743">
    <property type="term" value="F:translation initiation factor activity"/>
    <property type="evidence" value="ECO:0007669"/>
    <property type="project" value="UniProtKB-UniRule"/>
</dbReference>
<keyword evidence="4" id="KW-0963">Cytoplasm</keyword>
<dbReference type="GO" id="GO:0032790">
    <property type="term" value="P:ribosome disassembly"/>
    <property type="evidence" value="ECO:0007669"/>
    <property type="project" value="TreeGrafter"/>
</dbReference>
<feature type="domain" description="Translation initiation factor 3 N-terminal" evidence="8">
    <location>
        <begin position="9"/>
        <end position="77"/>
    </location>
</feature>
<dbReference type="FunFam" id="3.30.110.10:FF:000001">
    <property type="entry name" value="Translation initiation factor IF-3"/>
    <property type="match status" value="1"/>
</dbReference>
<dbReference type="GO" id="GO:0005829">
    <property type="term" value="C:cytosol"/>
    <property type="evidence" value="ECO:0007669"/>
    <property type="project" value="TreeGrafter"/>
</dbReference>
<dbReference type="Proteomes" id="UP000242972">
    <property type="component" value="Unassembled WGS sequence"/>
</dbReference>
<dbReference type="InterPro" id="IPR019815">
    <property type="entry name" value="Translation_initiation_fac_3_C"/>
</dbReference>
<dbReference type="Pfam" id="PF05198">
    <property type="entry name" value="IF3_N"/>
    <property type="match status" value="1"/>
</dbReference>
<dbReference type="PANTHER" id="PTHR10938">
    <property type="entry name" value="TRANSLATION INITIATION FACTOR IF-3"/>
    <property type="match status" value="1"/>
</dbReference>
<comment type="subcellular location">
    <subcellularLocation>
        <location evidence="4 6">Cytoplasm</location>
    </subcellularLocation>
</comment>
<dbReference type="Gene3D" id="3.30.110.10">
    <property type="entry name" value="Translation initiation factor 3 (IF-3), C-terminal domain"/>
    <property type="match status" value="1"/>
</dbReference>
<evidence type="ECO:0000256" key="3">
    <source>
        <dbReference type="ARBA" id="ARBA00022917"/>
    </source>
</evidence>
<dbReference type="Pfam" id="PF00707">
    <property type="entry name" value="IF3_C"/>
    <property type="match status" value="1"/>
</dbReference>
<keyword evidence="2 4" id="KW-0396">Initiation factor</keyword>
<evidence type="ECO:0000256" key="2">
    <source>
        <dbReference type="ARBA" id="ARBA00022540"/>
    </source>
</evidence>
<dbReference type="PANTHER" id="PTHR10938:SF0">
    <property type="entry name" value="TRANSLATION INITIATION FACTOR IF-3, MITOCHONDRIAL"/>
    <property type="match status" value="1"/>
</dbReference>
<evidence type="ECO:0000256" key="6">
    <source>
        <dbReference type="RuleBase" id="RU000646"/>
    </source>
</evidence>
<dbReference type="GO" id="GO:0016020">
    <property type="term" value="C:membrane"/>
    <property type="evidence" value="ECO:0007669"/>
    <property type="project" value="TreeGrafter"/>
</dbReference>
<dbReference type="FunFam" id="3.10.20.80:FF:000001">
    <property type="entry name" value="Translation initiation factor IF-3"/>
    <property type="match status" value="1"/>
</dbReference>
<comment type="subunit">
    <text evidence="4 6">Monomer.</text>
</comment>
<dbReference type="GO" id="GO:0043022">
    <property type="term" value="F:ribosome binding"/>
    <property type="evidence" value="ECO:0007669"/>
    <property type="project" value="UniProtKB-ARBA"/>
</dbReference>
<feature type="domain" description="Translation initiation factor 3 C-terminal" evidence="7">
    <location>
        <begin position="85"/>
        <end position="170"/>
    </location>
</feature>
<accession>A0A2T2XDS1</accession>
<gene>
    <name evidence="4" type="primary">infC</name>
    <name evidence="9" type="ORF">C7B46_13555</name>
</gene>
<dbReference type="HAMAP" id="MF_00080">
    <property type="entry name" value="IF_3"/>
    <property type="match status" value="1"/>
</dbReference>
<dbReference type="SUPFAM" id="SSF54364">
    <property type="entry name" value="Translation initiation factor IF3, N-terminal domain"/>
    <property type="match status" value="1"/>
</dbReference>
<dbReference type="PROSITE" id="PS00938">
    <property type="entry name" value="IF3"/>
    <property type="match status" value="1"/>
</dbReference>
<dbReference type="InterPro" id="IPR036787">
    <property type="entry name" value="T_IF-3_N_sf"/>
</dbReference>
<dbReference type="InterPro" id="IPR019813">
    <property type="entry name" value="Translation_initiation_fac3_CS"/>
</dbReference>
<evidence type="ECO:0000259" key="7">
    <source>
        <dbReference type="Pfam" id="PF00707"/>
    </source>
</evidence>
<protein>
    <recommendedName>
        <fullName evidence="4 5">Translation initiation factor IF-3</fullName>
    </recommendedName>
</protein>
<comment type="similarity">
    <text evidence="1 4 6">Belongs to the IF-3 family.</text>
</comment>
<evidence type="ECO:0000313" key="9">
    <source>
        <dbReference type="EMBL" id="PSR32645.1"/>
    </source>
</evidence>
<dbReference type="InterPro" id="IPR001288">
    <property type="entry name" value="Translation_initiation_fac_3"/>
</dbReference>
<dbReference type="Gene3D" id="3.10.20.80">
    <property type="entry name" value="Translation initiation factor 3 (IF-3), N-terminal domain"/>
    <property type="match status" value="1"/>
</dbReference>
<evidence type="ECO:0000259" key="8">
    <source>
        <dbReference type="Pfam" id="PF05198"/>
    </source>
</evidence>
<organism evidence="9 10">
    <name type="scientific">Sulfobacillus benefaciens</name>
    <dbReference type="NCBI Taxonomy" id="453960"/>
    <lineage>
        <taxon>Bacteria</taxon>
        <taxon>Bacillati</taxon>
        <taxon>Bacillota</taxon>
        <taxon>Clostridia</taxon>
        <taxon>Eubacteriales</taxon>
        <taxon>Clostridiales Family XVII. Incertae Sedis</taxon>
        <taxon>Sulfobacillus</taxon>
    </lineage>
</organism>
<evidence type="ECO:0000256" key="1">
    <source>
        <dbReference type="ARBA" id="ARBA00005439"/>
    </source>
</evidence>
<proteinExistence type="inferred from homology"/>
<reference evidence="9 10" key="1">
    <citation type="journal article" date="2014" name="BMC Genomics">
        <title>Comparison of environmental and isolate Sulfobacillus genomes reveals diverse carbon, sulfur, nitrogen, and hydrogen metabolisms.</title>
        <authorList>
            <person name="Justice N.B."/>
            <person name="Norman A."/>
            <person name="Brown C.T."/>
            <person name="Singh A."/>
            <person name="Thomas B.C."/>
            <person name="Banfield J.F."/>
        </authorList>
    </citation>
    <scope>NUCLEOTIDE SEQUENCE [LARGE SCALE GENOMIC DNA]</scope>
    <source>
        <strain evidence="9">AMDSBA4</strain>
    </source>
</reference>
<dbReference type="EMBL" id="PXYW01000034">
    <property type="protein sequence ID" value="PSR32645.1"/>
    <property type="molecule type" value="Genomic_DNA"/>
</dbReference>
<name>A0A2T2XDS1_9FIRM</name>
<dbReference type="SUPFAM" id="SSF55200">
    <property type="entry name" value="Translation initiation factor IF3, C-terminal domain"/>
    <property type="match status" value="1"/>
</dbReference>
<dbReference type="NCBIfam" id="TIGR00168">
    <property type="entry name" value="infC"/>
    <property type="match status" value="1"/>
</dbReference>
<comment type="caution">
    <text evidence="9">The sequence shown here is derived from an EMBL/GenBank/DDBJ whole genome shotgun (WGS) entry which is preliminary data.</text>
</comment>
<evidence type="ECO:0000256" key="4">
    <source>
        <dbReference type="HAMAP-Rule" id="MF_00080"/>
    </source>
</evidence>
<dbReference type="InterPro" id="IPR019814">
    <property type="entry name" value="Translation_initiation_fac_3_N"/>
</dbReference>
<evidence type="ECO:0000313" key="10">
    <source>
        <dbReference type="Proteomes" id="UP000242972"/>
    </source>
</evidence>
<dbReference type="AlphaFoldDB" id="A0A2T2XDS1"/>